<accession>A0ABN1JTM2</accession>
<evidence type="ECO:0000256" key="5">
    <source>
        <dbReference type="ARBA" id="ARBA00023237"/>
    </source>
</evidence>
<keyword evidence="5" id="KW-0998">Cell outer membrane</keyword>
<feature type="chain" id="PRO_5045861833" description="TolC family protein" evidence="6">
    <location>
        <begin position="32"/>
        <end position="448"/>
    </location>
</feature>
<evidence type="ECO:0000256" key="1">
    <source>
        <dbReference type="ARBA" id="ARBA00004442"/>
    </source>
</evidence>
<dbReference type="RefSeq" id="WP_231011210.1">
    <property type="nucleotide sequence ID" value="NZ_BAAAEW010000006.1"/>
</dbReference>
<comment type="caution">
    <text evidence="7">The sequence shown here is derived from an EMBL/GenBank/DDBJ whole genome shotgun (WGS) entry which is preliminary data.</text>
</comment>
<evidence type="ECO:0000313" key="8">
    <source>
        <dbReference type="Proteomes" id="UP001500279"/>
    </source>
</evidence>
<evidence type="ECO:0000256" key="3">
    <source>
        <dbReference type="ARBA" id="ARBA00022692"/>
    </source>
</evidence>
<dbReference type="PANTHER" id="PTHR30026:SF20">
    <property type="entry name" value="OUTER MEMBRANE PROTEIN TOLC"/>
    <property type="match status" value="1"/>
</dbReference>
<evidence type="ECO:0000256" key="4">
    <source>
        <dbReference type="ARBA" id="ARBA00023136"/>
    </source>
</evidence>
<protein>
    <recommendedName>
        <fullName evidence="9">TolC family protein</fullName>
    </recommendedName>
</protein>
<sequence>MSTRTSALSLITRAMLAATALTLAGTGMAHAACAEGLTPLAQRDTPSGDASAPRLTLLNLIQAAEQRSKAVGAAKLLADAARSDIEETKAGALPTATLSAAIGPSGDQMEGQKTRNQFQVRPGLTVSAMLYDSGRNSHLTQWRTSLAEAANQGQISTTEQVALQTVILSFERDRYRLHAQVWSQYAAKVCTLVDSLEQIVATDRGRGSELVQARKTLQQVLLSRAQSMTQLRLTETRLRRLVGDSLPEANGLSALMLQTPALPELQSQATGASSIAQLAAQADAADSLARATDAGNKVQANWLVSVAKNATGDHAGNWNAGITINVPLLNPAAAPASTSARLRAEAARVQRAESLDALQNRLAEVHEQASAALVRARDTVTVLKSSERVRDDTIAQWQQLGKRSLFDVISAEGDHFNLRIAYVDALHDGQESIALLYSLAGSVKLPLN</sequence>
<keyword evidence="4" id="KW-0472">Membrane</keyword>
<comment type="subcellular location">
    <subcellularLocation>
        <location evidence="1">Cell outer membrane</location>
    </subcellularLocation>
</comment>
<proteinExistence type="predicted"/>
<evidence type="ECO:0008006" key="9">
    <source>
        <dbReference type="Google" id="ProtNLM"/>
    </source>
</evidence>
<evidence type="ECO:0000256" key="2">
    <source>
        <dbReference type="ARBA" id="ARBA00022452"/>
    </source>
</evidence>
<keyword evidence="6" id="KW-0732">Signal</keyword>
<keyword evidence="3" id="KW-0812">Transmembrane</keyword>
<evidence type="ECO:0000313" key="7">
    <source>
        <dbReference type="EMBL" id="GAA0746457.1"/>
    </source>
</evidence>
<feature type="signal peptide" evidence="6">
    <location>
        <begin position="1"/>
        <end position="31"/>
    </location>
</feature>
<gene>
    <name evidence="7" type="ORF">GCM10009107_13980</name>
</gene>
<name>A0ABN1JTM2_9BURK</name>
<dbReference type="Gene3D" id="1.20.1600.10">
    <property type="entry name" value="Outer membrane efflux proteins (OEP)"/>
    <property type="match status" value="1"/>
</dbReference>
<dbReference type="EMBL" id="BAAAEW010000006">
    <property type="protein sequence ID" value="GAA0746457.1"/>
    <property type="molecule type" value="Genomic_DNA"/>
</dbReference>
<dbReference type="Proteomes" id="UP001500279">
    <property type="component" value="Unassembled WGS sequence"/>
</dbReference>
<reference evidence="7 8" key="1">
    <citation type="journal article" date="2019" name="Int. J. Syst. Evol. Microbiol.">
        <title>The Global Catalogue of Microorganisms (GCM) 10K type strain sequencing project: providing services to taxonomists for standard genome sequencing and annotation.</title>
        <authorList>
            <consortium name="The Broad Institute Genomics Platform"/>
            <consortium name="The Broad Institute Genome Sequencing Center for Infectious Disease"/>
            <person name="Wu L."/>
            <person name="Ma J."/>
        </authorList>
    </citation>
    <scope>NUCLEOTIDE SEQUENCE [LARGE SCALE GENOMIC DNA]</scope>
    <source>
        <strain evidence="7 8">JCM 15503</strain>
    </source>
</reference>
<dbReference type="PANTHER" id="PTHR30026">
    <property type="entry name" value="OUTER MEMBRANE PROTEIN TOLC"/>
    <property type="match status" value="1"/>
</dbReference>
<evidence type="ECO:0000256" key="6">
    <source>
        <dbReference type="SAM" id="SignalP"/>
    </source>
</evidence>
<dbReference type="SUPFAM" id="SSF56954">
    <property type="entry name" value="Outer membrane efflux proteins (OEP)"/>
    <property type="match status" value="1"/>
</dbReference>
<keyword evidence="2" id="KW-1134">Transmembrane beta strand</keyword>
<organism evidence="7 8">
    <name type="scientific">Ideonella azotifigens</name>
    <dbReference type="NCBI Taxonomy" id="513160"/>
    <lineage>
        <taxon>Bacteria</taxon>
        <taxon>Pseudomonadati</taxon>
        <taxon>Pseudomonadota</taxon>
        <taxon>Betaproteobacteria</taxon>
        <taxon>Burkholderiales</taxon>
        <taxon>Sphaerotilaceae</taxon>
        <taxon>Ideonella</taxon>
    </lineage>
</organism>
<keyword evidence="8" id="KW-1185">Reference proteome</keyword>
<dbReference type="InterPro" id="IPR051906">
    <property type="entry name" value="TolC-like"/>
</dbReference>